<reference evidence="1 2" key="1">
    <citation type="submission" date="2018-06" db="EMBL/GenBank/DDBJ databases">
        <title>Rhizobium wuzhouense sp. nov., isolated from roots of Oryza officinalis.</title>
        <authorList>
            <person name="Yuan T."/>
        </authorList>
    </citation>
    <scope>NUCLEOTIDE SEQUENCE [LARGE SCALE GENOMIC DNA]</scope>
    <source>
        <strain evidence="1 2">W44</strain>
    </source>
</reference>
<organism evidence="1 2">
    <name type="scientific">Rhizobium wuzhouense</name>
    <dbReference type="NCBI Taxonomy" id="1986026"/>
    <lineage>
        <taxon>Bacteria</taxon>
        <taxon>Pseudomonadati</taxon>
        <taxon>Pseudomonadota</taxon>
        <taxon>Alphaproteobacteria</taxon>
        <taxon>Hyphomicrobiales</taxon>
        <taxon>Rhizobiaceae</taxon>
        <taxon>Rhizobium/Agrobacterium group</taxon>
        <taxon>Rhizobium</taxon>
    </lineage>
</organism>
<dbReference type="InterPro" id="IPR025354">
    <property type="entry name" value="DUF4258"/>
</dbReference>
<evidence type="ECO:0008006" key="3">
    <source>
        <dbReference type="Google" id="ProtNLM"/>
    </source>
</evidence>
<name>A0ABX5NUA0_9HYPH</name>
<comment type="caution">
    <text evidence="1">The sequence shown here is derived from an EMBL/GenBank/DDBJ whole genome shotgun (WGS) entry which is preliminary data.</text>
</comment>
<dbReference type="Proteomes" id="UP000247536">
    <property type="component" value="Unassembled WGS sequence"/>
</dbReference>
<accession>A0ABX5NUA0</accession>
<dbReference type="EMBL" id="QJRY01000002">
    <property type="protein sequence ID" value="PYB75476.1"/>
    <property type="molecule type" value="Genomic_DNA"/>
</dbReference>
<gene>
    <name evidence="1" type="ORF">DMY87_08575</name>
</gene>
<dbReference type="Pfam" id="PF14076">
    <property type="entry name" value="DUF4258"/>
    <property type="match status" value="1"/>
</dbReference>
<dbReference type="RefSeq" id="WP_110790860.1">
    <property type="nucleotide sequence ID" value="NZ_QJRY01000002.1"/>
</dbReference>
<evidence type="ECO:0000313" key="1">
    <source>
        <dbReference type="EMBL" id="PYB75476.1"/>
    </source>
</evidence>
<evidence type="ECO:0000313" key="2">
    <source>
        <dbReference type="Proteomes" id="UP000247536"/>
    </source>
</evidence>
<keyword evidence="2" id="KW-1185">Reference proteome</keyword>
<sequence>MKPLHFTLHTETVISERQLDRAWIELTVRDPEWAEADPSGPPTERRYRRVPEREERILRVICLETATEIRIITAFLDRKARMPR</sequence>
<proteinExistence type="predicted"/>
<protein>
    <recommendedName>
        <fullName evidence="3">DUF4258 domain-containing protein</fullName>
    </recommendedName>
</protein>